<evidence type="ECO:0000256" key="9">
    <source>
        <dbReference type="ARBA" id="ARBA00031174"/>
    </source>
</evidence>
<dbReference type="RefSeq" id="WP_182302227.1">
    <property type="nucleotide sequence ID" value="NZ_CP041969.1"/>
</dbReference>
<feature type="transmembrane region" description="Helical" evidence="10">
    <location>
        <begin position="721"/>
        <end position="741"/>
    </location>
</feature>
<feature type="transmembrane region" description="Helical" evidence="10">
    <location>
        <begin position="617"/>
        <end position="638"/>
    </location>
</feature>
<dbReference type="SMART" id="SM00100">
    <property type="entry name" value="cNMP"/>
    <property type="match status" value="1"/>
</dbReference>
<evidence type="ECO:0000256" key="4">
    <source>
        <dbReference type="ARBA" id="ARBA00022692"/>
    </source>
</evidence>
<feature type="transmembrane region" description="Helical" evidence="10">
    <location>
        <begin position="761"/>
        <end position="778"/>
    </location>
</feature>
<keyword evidence="4 10" id="KW-0812">Transmembrane</keyword>
<dbReference type="AlphaFoldDB" id="A0A7G5BV86"/>
<reference evidence="12 13" key="1">
    <citation type="submission" date="2019-07" db="EMBL/GenBank/DDBJ databases">
        <authorList>
            <person name="Kim J.K."/>
            <person name="Cheong H.-M."/>
            <person name="Choi Y."/>
            <person name="Hwang K.J."/>
            <person name="Lee S."/>
            <person name="Choi C."/>
        </authorList>
    </citation>
    <scope>NUCLEOTIDE SEQUENCE [LARGE SCALE GENOMIC DNA]</scope>
    <source>
        <strain evidence="12 13">KS 22</strain>
    </source>
</reference>
<dbReference type="CDD" id="cd00038">
    <property type="entry name" value="CAP_ED"/>
    <property type="match status" value="1"/>
</dbReference>
<dbReference type="GO" id="GO:0008514">
    <property type="term" value="F:organic anion transmembrane transporter activity"/>
    <property type="evidence" value="ECO:0007669"/>
    <property type="project" value="UniProtKB-ARBA"/>
</dbReference>
<feature type="transmembrane region" description="Helical" evidence="10">
    <location>
        <begin position="693"/>
        <end position="709"/>
    </location>
</feature>
<comment type="similarity">
    <text evidence="2">Belongs to the SLC13A/DASS transporter (TC 2.A.47) family. NADC subfamily.</text>
</comment>
<dbReference type="EMBL" id="CP041969">
    <property type="protein sequence ID" value="QMV40870.1"/>
    <property type="molecule type" value="Genomic_DNA"/>
</dbReference>
<dbReference type="SUPFAM" id="SSF51206">
    <property type="entry name" value="cAMP-binding domain-like"/>
    <property type="match status" value="1"/>
</dbReference>
<feature type="transmembrane region" description="Helical" evidence="10">
    <location>
        <begin position="443"/>
        <end position="472"/>
    </location>
</feature>
<evidence type="ECO:0000313" key="12">
    <source>
        <dbReference type="EMBL" id="QMV40870.1"/>
    </source>
</evidence>
<feature type="transmembrane region" description="Helical" evidence="10">
    <location>
        <begin position="785"/>
        <end position="810"/>
    </location>
</feature>
<evidence type="ECO:0000256" key="10">
    <source>
        <dbReference type="SAM" id="Phobius"/>
    </source>
</evidence>
<evidence type="ECO:0000256" key="7">
    <source>
        <dbReference type="ARBA" id="ARBA00023136"/>
    </source>
</evidence>
<dbReference type="InterPro" id="IPR014710">
    <property type="entry name" value="RmlC-like_jellyroll"/>
</dbReference>
<dbReference type="InterPro" id="IPR018490">
    <property type="entry name" value="cNMP-bd_dom_sf"/>
</dbReference>
<gene>
    <name evidence="12" type="ORF">FPL14_06350</name>
</gene>
<evidence type="ECO:0000256" key="2">
    <source>
        <dbReference type="ARBA" id="ARBA00006772"/>
    </source>
</evidence>
<feature type="transmembrane region" description="Helical" evidence="10">
    <location>
        <begin position="411"/>
        <end position="431"/>
    </location>
</feature>
<dbReference type="PANTHER" id="PTHR10283">
    <property type="entry name" value="SOLUTE CARRIER FAMILY 13 MEMBER"/>
    <property type="match status" value="1"/>
</dbReference>
<evidence type="ECO:0000256" key="8">
    <source>
        <dbReference type="ARBA" id="ARBA00023159"/>
    </source>
</evidence>
<feature type="transmembrane region" description="Helical" evidence="10">
    <location>
        <begin position="492"/>
        <end position="512"/>
    </location>
</feature>
<dbReference type="PROSITE" id="PS00889">
    <property type="entry name" value="CNMP_BINDING_2"/>
    <property type="match status" value="1"/>
</dbReference>
<dbReference type="GO" id="GO:1905039">
    <property type="term" value="P:carboxylic acid transmembrane transport"/>
    <property type="evidence" value="ECO:0007669"/>
    <property type="project" value="UniProtKB-ARBA"/>
</dbReference>
<keyword evidence="5" id="KW-0769">Symport</keyword>
<keyword evidence="5" id="KW-0813">Transport</keyword>
<comment type="subcellular location">
    <subcellularLocation>
        <location evidence="1">Membrane</location>
        <topology evidence="1">Multi-pass membrane protein</topology>
    </subcellularLocation>
</comment>
<dbReference type="InterPro" id="IPR001898">
    <property type="entry name" value="SLC13A/DASS"/>
</dbReference>
<dbReference type="GO" id="GO:0015293">
    <property type="term" value="F:symporter activity"/>
    <property type="evidence" value="ECO:0007669"/>
    <property type="project" value="UniProtKB-KW"/>
</dbReference>
<feature type="transmembrane region" description="Helical" evidence="10">
    <location>
        <begin position="844"/>
        <end position="864"/>
    </location>
</feature>
<keyword evidence="13" id="KW-1185">Reference proteome</keyword>
<evidence type="ECO:0000256" key="3">
    <source>
        <dbReference type="ARBA" id="ARBA00020150"/>
    </source>
</evidence>
<organism evidence="12 13">
    <name type="scientific">Cohnella cholangitidis</name>
    <dbReference type="NCBI Taxonomy" id="2598458"/>
    <lineage>
        <taxon>Bacteria</taxon>
        <taxon>Bacillati</taxon>
        <taxon>Bacillota</taxon>
        <taxon>Bacilli</taxon>
        <taxon>Bacillales</taxon>
        <taxon>Paenibacillaceae</taxon>
        <taxon>Cohnella</taxon>
    </lineage>
</organism>
<name>A0A7G5BV86_9BACL</name>
<dbReference type="InterPro" id="IPR018488">
    <property type="entry name" value="cNMP-bd_CS"/>
</dbReference>
<dbReference type="Pfam" id="PF00027">
    <property type="entry name" value="cNMP_binding"/>
    <property type="match status" value="1"/>
</dbReference>
<accession>A0A7G5BV86</accession>
<evidence type="ECO:0000256" key="6">
    <source>
        <dbReference type="ARBA" id="ARBA00022989"/>
    </source>
</evidence>
<dbReference type="InterPro" id="IPR000595">
    <property type="entry name" value="cNMP-bd_dom"/>
</dbReference>
<evidence type="ECO:0000256" key="1">
    <source>
        <dbReference type="ARBA" id="ARBA00004141"/>
    </source>
</evidence>
<dbReference type="GO" id="GO:0005886">
    <property type="term" value="C:plasma membrane"/>
    <property type="evidence" value="ECO:0007669"/>
    <property type="project" value="TreeGrafter"/>
</dbReference>
<dbReference type="Proteomes" id="UP000515679">
    <property type="component" value="Chromosome"/>
</dbReference>
<dbReference type="PROSITE" id="PS50042">
    <property type="entry name" value="CNMP_BINDING_3"/>
    <property type="match status" value="1"/>
</dbReference>
<keyword evidence="6 10" id="KW-1133">Transmembrane helix</keyword>
<keyword evidence="8" id="KW-0010">Activator</keyword>
<dbReference type="KEGG" id="cchl:FPL14_06350"/>
<evidence type="ECO:0000313" key="13">
    <source>
        <dbReference type="Proteomes" id="UP000515679"/>
    </source>
</evidence>
<keyword evidence="7 10" id="KW-0472">Membrane</keyword>
<evidence type="ECO:0000256" key="5">
    <source>
        <dbReference type="ARBA" id="ARBA00022847"/>
    </source>
</evidence>
<feature type="transmembrane region" description="Helical" evidence="10">
    <location>
        <begin position="574"/>
        <end position="597"/>
    </location>
</feature>
<evidence type="ECO:0000259" key="11">
    <source>
        <dbReference type="PROSITE" id="PS50042"/>
    </source>
</evidence>
<proteinExistence type="inferred from homology"/>
<feature type="domain" description="Cyclic nucleotide-binding" evidence="11">
    <location>
        <begin position="8"/>
        <end position="128"/>
    </location>
</feature>
<sequence>MALTGIKMFQGLSNMELARVLGRLDKQNRPAGSLLFRQGDPGDGMFIIQSGKVQLSMETADGSSQPLAVLGEGDILGEMALLTGESRSATALTSTESVLFVMDKEIFEKLIMEQPTISAYFISLLSQRLVQTNDRLQVSNEAKDKWILQELDQYSGEMRDILCACSLLPRMNRKLLFALFKGDSAENLLDHIRKGSEFFTLEPSPAAMPEWTVNAAAKPALLGLWKTIRTDEQLDEWLDQAADSWISDSEWGKAIELYAVNERWEAALNLAAQAPETDDGYRYLDPCPATLLFAKFNVLDRYLRYCAARQREAGFTKVQQALENSPMPFTLDQRVVLYEIGAEICQQLDRKVKALEYLSMAEALASSLSDRTAATGEAEERAYRAAKQKMERHKTNELASKANHLLKNRSWSIVICVLVVAFSLGFFHFSPPFGGLSRQGMDFIGIGIAAVALWIVNLVADYLVALFMAMFWVLGDLATPEIALSGFSSTTWLYMLFILAFGAVITKSGILFRLSLHALKRFPSNYRGQLWGVVAGGALLNPLIPSSSAKVTLGVPIARTLSDSMGFKDRSDGAAGLGLAAMVFYGFTAPFVLTGSYSNVMAFGLVDGVKQPSWFQWFLYALPAFLIFTVLILVFLLLKFRKVSSAKPISQKVLDDQLRLLGKLTKQERVTVLTVVGSILLMIAQPLHGLDNAWVMLLGFAVLVATGTLDSQTLKTGMDWTFLIFIGIAFSFAEAAKQLGIIEALSSFLGEHMSMFLSSPMLFLAAVMGVSFLVTLVVRDDPALILLVIATIPLAEQAGVHPWVLVFVVLLCTDPFFFAYQSPTYLTAYYSAEGKSFHHRQGQWVALGYAAAVIVAVMASVPYWQWLGLIK</sequence>
<protein>
    <recommendedName>
        <fullName evidence="3">Sodium-dependent dicarboxylate transporter SdcS</fullName>
    </recommendedName>
    <alternativeName>
        <fullName evidence="9">Na(+)/dicarboxylate symporter</fullName>
    </alternativeName>
</protein>
<dbReference type="Pfam" id="PF00939">
    <property type="entry name" value="Na_sulph_symp"/>
    <property type="match status" value="1"/>
</dbReference>
<dbReference type="Gene3D" id="2.60.120.10">
    <property type="entry name" value="Jelly Rolls"/>
    <property type="match status" value="1"/>
</dbReference>
<dbReference type="PANTHER" id="PTHR10283:SF82">
    <property type="entry name" value="SOLUTE CARRIER FAMILY 13 MEMBER 2"/>
    <property type="match status" value="1"/>
</dbReference>
<feature type="transmembrane region" description="Helical" evidence="10">
    <location>
        <begin position="670"/>
        <end position="687"/>
    </location>
</feature>